<evidence type="ECO:0000259" key="8">
    <source>
        <dbReference type="Pfam" id="PF01052"/>
    </source>
</evidence>
<dbReference type="InterPro" id="IPR012826">
    <property type="entry name" value="FliN"/>
</dbReference>
<dbReference type="STRING" id="1391653.AKJ08_3402"/>
<dbReference type="RefSeq" id="WP_050727097.1">
    <property type="nucleotide sequence ID" value="NZ_CP012332.1"/>
</dbReference>
<dbReference type="Pfam" id="PF01052">
    <property type="entry name" value="FliMN_C"/>
    <property type="match status" value="1"/>
</dbReference>
<dbReference type="Proteomes" id="UP000055590">
    <property type="component" value="Chromosome"/>
</dbReference>
<dbReference type="InterPro" id="IPR001172">
    <property type="entry name" value="FliN_T3SS_HrcQb"/>
</dbReference>
<comment type="similarity">
    <text evidence="2">Belongs to the FliN/MopA/SpaO family.</text>
</comment>
<keyword evidence="7" id="KW-0472">Membrane</keyword>
<dbReference type="PRINTS" id="PR00956">
    <property type="entry name" value="FLGMOTORFLIN"/>
</dbReference>
<dbReference type="InterPro" id="IPR001543">
    <property type="entry name" value="FliN-like_C"/>
</dbReference>
<dbReference type="PANTHER" id="PTHR43484:SF1">
    <property type="entry name" value="FLAGELLAR MOTOR SWITCH PROTEIN FLIN"/>
    <property type="match status" value="1"/>
</dbReference>
<dbReference type="GO" id="GO:0005886">
    <property type="term" value="C:plasma membrane"/>
    <property type="evidence" value="ECO:0007669"/>
    <property type="project" value="UniProtKB-SubCell"/>
</dbReference>
<dbReference type="EMBL" id="CP012332">
    <property type="protein sequence ID" value="AKU93015.1"/>
    <property type="molecule type" value="Genomic_DNA"/>
</dbReference>
<evidence type="ECO:0000256" key="4">
    <source>
        <dbReference type="ARBA" id="ARBA00022475"/>
    </source>
</evidence>
<dbReference type="GO" id="GO:0071973">
    <property type="term" value="P:bacterial-type flagellum-dependent cell motility"/>
    <property type="evidence" value="ECO:0007669"/>
    <property type="project" value="InterPro"/>
</dbReference>
<keyword evidence="9" id="KW-0966">Cell projection</keyword>
<evidence type="ECO:0000256" key="3">
    <source>
        <dbReference type="ARBA" id="ARBA00021897"/>
    </source>
</evidence>
<evidence type="ECO:0000256" key="5">
    <source>
        <dbReference type="ARBA" id="ARBA00022500"/>
    </source>
</evidence>
<feature type="domain" description="Flagellar motor switch protein FliN-like C-terminal" evidence="8">
    <location>
        <begin position="18"/>
        <end position="88"/>
    </location>
</feature>
<evidence type="ECO:0000256" key="6">
    <source>
        <dbReference type="ARBA" id="ARBA00022779"/>
    </source>
</evidence>
<dbReference type="GO" id="GO:0006935">
    <property type="term" value="P:chemotaxis"/>
    <property type="evidence" value="ECO:0007669"/>
    <property type="project" value="UniProtKB-KW"/>
</dbReference>
<dbReference type="InterPro" id="IPR051469">
    <property type="entry name" value="FliN/MopA/SpaO"/>
</dbReference>
<keyword evidence="9" id="KW-0282">Flagellum</keyword>
<keyword evidence="10" id="KW-1185">Reference proteome</keyword>
<accession>A0A0K1PHL8</accession>
<dbReference type="GO" id="GO:0003774">
    <property type="term" value="F:cytoskeletal motor activity"/>
    <property type="evidence" value="ECO:0007669"/>
    <property type="project" value="InterPro"/>
</dbReference>
<evidence type="ECO:0000256" key="1">
    <source>
        <dbReference type="ARBA" id="ARBA00004413"/>
    </source>
</evidence>
<organism evidence="9 10">
    <name type="scientific">Vulgatibacter incomptus</name>
    <dbReference type="NCBI Taxonomy" id="1391653"/>
    <lineage>
        <taxon>Bacteria</taxon>
        <taxon>Pseudomonadati</taxon>
        <taxon>Myxococcota</taxon>
        <taxon>Myxococcia</taxon>
        <taxon>Myxococcales</taxon>
        <taxon>Cystobacterineae</taxon>
        <taxon>Vulgatibacteraceae</taxon>
        <taxon>Vulgatibacter</taxon>
    </lineage>
</organism>
<dbReference type="PATRIC" id="fig|1391653.3.peg.3552"/>
<keyword evidence="5" id="KW-0145">Chemotaxis</keyword>
<keyword evidence="6" id="KW-0283">Flagellar rotation</keyword>
<dbReference type="NCBIfam" id="TIGR02480">
    <property type="entry name" value="fliN"/>
    <property type="match status" value="1"/>
</dbReference>
<evidence type="ECO:0000256" key="7">
    <source>
        <dbReference type="ARBA" id="ARBA00023136"/>
    </source>
</evidence>
<dbReference type="SUPFAM" id="SSF101801">
    <property type="entry name" value="Surface presentation of antigens (SPOA)"/>
    <property type="match status" value="1"/>
</dbReference>
<keyword evidence="9" id="KW-0969">Cilium</keyword>
<sequence length="98" mass="10782">MNDSDLLEHETPSRRLELLLDVPLEITVELGRSRMTIQELLGLGPGSVVELDKVAGEPLDILVNGRLLARGEAVVVNEKFGARITDIVSPSERLARLR</sequence>
<keyword evidence="4" id="KW-1003">Cell membrane</keyword>
<evidence type="ECO:0000256" key="2">
    <source>
        <dbReference type="ARBA" id="ARBA00009226"/>
    </source>
</evidence>
<dbReference type="Gene3D" id="2.30.330.10">
    <property type="entry name" value="SpoA-like"/>
    <property type="match status" value="1"/>
</dbReference>
<dbReference type="KEGG" id="vin:AKJ08_3402"/>
<name>A0A0K1PHL8_9BACT</name>
<reference evidence="9 10" key="1">
    <citation type="submission" date="2015-08" db="EMBL/GenBank/DDBJ databases">
        <authorList>
            <person name="Babu N.S."/>
            <person name="Beckwith C.J."/>
            <person name="Beseler K.G."/>
            <person name="Brison A."/>
            <person name="Carone J.V."/>
            <person name="Caskin T.P."/>
            <person name="Diamond M."/>
            <person name="Durham M.E."/>
            <person name="Foxe J.M."/>
            <person name="Go M."/>
            <person name="Henderson B.A."/>
            <person name="Jones I.B."/>
            <person name="McGettigan J.A."/>
            <person name="Micheletti S.J."/>
            <person name="Nasrallah M.E."/>
            <person name="Ortiz D."/>
            <person name="Piller C.R."/>
            <person name="Privatt S.R."/>
            <person name="Schneider S.L."/>
            <person name="Sharp S."/>
            <person name="Smith T.C."/>
            <person name="Stanton J.D."/>
            <person name="Ullery H.E."/>
            <person name="Wilson R.J."/>
            <person name="Serrano M.G."/>
            <person name="Buck G."/>
            <person name="Lee V."/>
            <person name="Wang Y."/>
            <person name="Carvalho R."/>
            <person name="Voegtly L."/>
            <person name="Shi R."/>
            <person name="Duckworth R."/>
            <person name="Johnson A."/>
            <person name="Loviza R."/>
            <person name="Walstead R."/>
            <person name="Shah Z."/>
            <person name="Kiflezghi M."/>
            <person name="Wade K."/>
            <person name="Ball S.L."/>
            <person name="Bradley K.W."/>
            <person name="Asai D.J."/>
            <person name="Bowman C.A."/>
            <person name="Russell D.A."/>
            <person name="Pope W.H."/>
            <person name="Jacobs-Sera D."/>
            <person name="Hendrix R.W."/>
            <person name="Hatfull G.F."/>
        </authorList>
    </citation>
    <scope>NUCLEOTIDE SEQUENCE [LARGE SCALE GENOMIC DNA]</scope>
    <source>
        <strain evidence="9 10">DSM 27710</strain>
    </source>
</reference>
<dbReference type="GO" id="GO:0009425">
    <property type="term" value="C:bacterial-type flagellum basal body"/>
    <property type="evidence" value="ECO:0007669"/>
    <property type="project" value="InterPro"/>
</dbReference>
<dbReference type="InterPro" id="IPR036429">
    <property type="entry name" value="SpoA-like_sf"/>
</dbReference>
<comment type="subcellular location">
    <subcellularLocation>
        <location evidence="1">Cell membrane</location>
        <topology evidence="1">Peripheral membrane protein</topology>
        <orientation evidence="1">Cytoplasmic side</orientation>
    </subcellularLocation>
</comment>
<protein>
    <recommendedName>
        <fullName evidence="3">Flagellar motor switch protein FliN</fullName>
    </recommendedName>
</protein>
<evidence type="ECO:0000313" key="9">
    <source>
        <dbReference type="EMBL" id="AKU93015.1"/>
    </source>
</evidence>
<evidence type="ECO:0000313" key="10">
    <source>
        <dbReference type="Proteomes" id="UP000055590"/>
    </source>
</evidence>
<dbReference type="PANTHER" id="PTHR43484">
    <property type="match status" value="1"/>
</dbReference>
<proteinExistence type="inferred from homology"/>
<dbReference type="AlphaFoldDB" id="A0A0K1PHL8"/>
<gene>
    <name evidence="9" type="ORF">AKJ08_3402</name>
</gene>
<dbReference type="OrthoDB" id="9773459at2"/>